<keyword evidence="1" id="KW-0808">Transferase</keyword>
<organism evidence="6 7">
    <name type="scientific">Streptomyces incarnatus</name>
    <dbReference type="NCBI Taxonomy" id="665007"/>
    <lineage>
        <taxon>Bacteria</taxon>
        <taxon>Bacillati</taxon>
        <taxon>Actinomycetota</taxon>
        <taxon>Actinomycetes</taxon>
        <taxon>Kitasatosporales</taxon>
        <taxon>Streptomycetaceae</taxon>
        <taxon>Streptomyces</taxon>
    </lineage>
</organism>
<dbReference type="InterPro" id="IPR011009">
    <property type="entry name" value="Kinase-like_dom_sf"/>
</dbReference>
<protein>
    <submittedName>
        <fullName evidence="6">Serine/threonine protein kinase</fullName>
    </submittedName>
</protein>
<evidence type="ECO:0000313" key="7">
    <source>
        <dbReference type="Proteomes" id="UP000035366"/>
    </source>
</evidence>
<evidence type="ECO:0000256" key="5">
    <source>
        <dbReference type="SAM" id="MobiDB-lite"/>
    </source>
</evidence>
<keyword evidence="2" id="KW-0547">Nucleotide-binding</keyword>
<accession>A0ABM5THC4</accession>
<keyword evidence="3 6" id="KW-0418">Kinase</keyword>
<gene>
    <name evidence="6" type="ORF">ABB07_10285</name>
</gene>
<dbReference type="Gene3D" id="1.10.510.10">
    <property type="entry name" value="Transferase(Phosphotransferase) domain 1"/>
    <property type="match status" value="1"/>
</dbReference>
<feature type="region of interest" description="Disordered" evidence="5">
    <location>
        <begin position="172"/>
        <end position="196"/>
    </location>
</feature>
<evidence type="ECO:0000256" key="2">
    <source>
        <dbReference type="ARBA" id="ARBA00022741"/>
    </source>
</evidence>
<evidence type="ECO:0000256" key="3">
    <source>
        <dbReference type="ARBA" id="ARBA00022777"/>
    </source>
</evidence>
<sequence length="324" mass="33700">MRESGSGPSARDTRQFGPYTVITRLDSGLPAHTPVPEHRFIARSADGDRTVLLSGPLATVDPQRFMAEADASRYLLGPWVLPAVELAPPGEQPWHARPYVPALPLPIALALHGGPLPERTVRALGVALAENLAIMHGQNLTHAGLCPAAVLIAADGPRLTCFGAVRAASPDGAARQDVPGLDPGSLPPEQAAGGQPRPLGDVYALGATLAYAATGYTMPEREELPSGLRSITTRCLSRDPAHRPQLVDVIDELTGSAPSDAPVGFAPPSRADAFLGPGWLPARLIAAIVHQSASVLAAEVRLPAQPARPPGAVPSPAPILHPSH</sequence>
<evidence type="ECO:0000256" key="4">
    <source>
        <dbReference type="ARBA" id="ARBA00022840"/>
    </source>
</evidence>
<dbReference type="PANTHER" id="PTHR43289">
    <property type="entry name" value="MITOGEN-ACTIVATED PROTEIN KINASE KINASE KINASE 20-RELATED"/>
    <property type="match status" value="1"/>
</dbReference>
<dbReference type="GO" id="GO:0004674">
    <property type="term" value="F:protein serine/threonine kinase activity"/>
    <property type="evidence" value="ECO:0007669"/>
    <property type="project" value="UniProtKB-KW"/>
</dbReference>
<dbReference type="Proteomes" id="UP000035366">
    <property type="component" value="Chromosome"/>
</dbReference>
<feature type="compositionally biased region" description="Pro residues" evidence="5">
    <location>
        <begin position="306"/>
        <end position="324"/>
    </location>
</feature>
<dbReference type="SUPFAM" id="SSF56112">
    <property type="entry name" value="Protein kinase-like (PK-like)"/>
    <property type="match status" value="1"/>
</dbReference>
<dbReference type="RefSeq" id="WP_208898466.1">
    <property type="nucleotide sequence ID" value="NZ_CP011497.1"/>
</dbReference>
<keyword evidence="6" id="KW-0723">Serine/threonine-protein kinase</keyword>
<evidence type="ECO:0000256" key="1">
    <source>
        <dbReference type="ARBA" id="ARBA00022679"/>
    </source>
</evidence>
<keyword evidence="4" id="KW-0067">ATP-binding</keyword>
<keyword evidence="7" id="KW-1185">Reference proteome</keyword>
<dbReference type="EMBL" id="CP011497">
    <property type="protein sequence ID" value="AKJ10393.1"/>
    <property type="molecule type" value="Genomic_DNA"/>
</dbReference>
<dbReference type="PANTHER" id="PTHR43289:SF34">
    <property type="entry name" value="SERINE_THREONINE-PROTEIN KINASE YBDM-RELATED"/>
    <property type="match status" value="1"/>
</dbReference>
<name>A0ABM5THC4_9ACTN</name>
<reference evidence="6 7" key="1">
    <citation type="journal article" date="2015" name="ISME J.">
        <title>Draft Genome Sequence of Streptomyces incarnatus NRRL8089, which Produces the Nucleoside Antibiotic Sinefungin.</title>
        <authorList>
            <person name="Oshima K."/>
            <person name="Hattori M."/>
            <person name="Shimizu H."/>
            <person name="Fukuda K."/>
            <person name="Nemoto M."/>
            <person name="Inagaki K."/>
            <person name="Tamura T."/>
        </authorList>
    </citation>
    <scope>NUCLEOTIDE SEQUENCE [LARGE SCALE GENOMIC DNA]</scope>
    <source>
        <strain evidence="6 7">NRRL 8089</strain>
    </source>
</reference>
<feature type="region of interest" description="Disordered" evidence="5">
    <location>
        <begin position="305"/>
        <end position="324"/>
    </location>
</feature>
<proteinExistence type="predicted"/>
<evidence type="ECO:0000313" key="6">
    <source>
        <dbReference type="EMBL" id="AKJ10393.1"/>
    </source>
</evidence>